<dbReference type="Gene3D" id="4.10.400.10">
    <property type="entry name" value="Low-density Lipoprotein Receptor"/>
    <property type="match status" value="2"/>
</dbReference>
<dbReference type="CDD" id="cd00112">
    <property type="entry name" value="LDLa"/>
    <property type="match status" value="2"/>
</dbReference>
<dbReference type="CDD" id="cd00055">
    <property type="entry name" value="EGF_Lam"/>
    <property type="match status" value="4"/>
</dbReference>
<feature type="disulfide bond" evidence="7">
    <location>
        <begin position="167"/>
        <end position="176"/>
    </location>
</feature>
<feature type="disulfide bond" evidence="6">
    <location>
        <begin position="42"/>
        <end position="57"/>
    </location>
</feature>
<feature type="domain" description="Laminin EGF-like" evidence="9">
    <location>
        <begin position="365"/>
        <end position="411"/>
    </location>
</feature>
<feature type="disulfide bond" evidence="7">
    <location>
        <begin position="484"/>
        <end position="493"/>
    </location>
</feature>
<comment type="caution">
    <text evidence="7">Lacks conserved residue(s) required for the propagation of feature annotation.</text>
</comment>
<feature type="chain" id="PRO_5027641501" evidence="8">
    <location>
        <begin position="20"/>
        <end position="584"/>
    </location>
</feature>
<feature type="disulfide bond" evidence="7">
    <location>
        <begin position="273"/>
        <end position="282"/>
    </location>
</feature>
<dbReference type="GeneID" id="109471920"/>
<dbReference type="OrthoDB" id="8545473at2759"/>
<dbReference type="KEGG" id="bbel:109471920"/>
<dbReference type="SMART" id="SM00181">
    <property type="entry name" value="EGF"/>
    <property type="match status" value="8"/>
</dbReference>
<keyword evidence="10" id="KW-1185">Reference proteome</keyword>
<organism evidence="10 11">
    <name type="scientific">Branchiostoma belcheri</name>
    <name type="common">Amphioxus</name>
    <dbReference type="NCBI Taxonomy" id="7741"/>
    <lineage>
        <taxon>Eukaryota</taxon>
        <taxon>Metazoa</taxon>
        <taxon>Chordata</taxon>
        <taxon>Cephalochordata</taxon>
        <taxon>Leptocardii</taxon>
        <taxon>Amphioxiformes</taxon>
        <taxon>Branchiostomatidae</taxon>
        <taxon>Branchiostoma</taxon>
    </lineage>
</organism>
<keyword evidence="3 7" id="KW-1015">Disulfide bond</keyword>
<dbReference type="GO" id="GO:0005604">
    <property type="term" value="C:basement membrane"/>
    <property type="evidence" value="ECO:0007669"/>
    <property type="project" value="UniProtKB-ARBA"/>
</dbReference>
<evidence type="ECO:0000256" key="4">
    <source>
        <dbReference type="ARBA" id="ARBA00023180"/>
    </source>
</evidence>
<dbReference type="PROSITE" id="PS50068">
    <property type="entry name" value="LDLRA_2"/>
    <property type="match status" value="2"/>
</dbReference>
<dbReference type="FunFam" id="2.10.25.10:FF:000188">
    <property type="entry name" value="Laminin subunit gamma 2"/>
    <property type="match status" value="5"/>
</dbReference>
<dbReference type="PROSITE" id="PS00316">
    <property type="entry name" value="THAUMATIN_1"/>
    <property type="match status" value="1"/>
</dbReference>
<dbReference type="InterPro" id="IPR050440">
    <property type="entry name" value="Laminin/Netrin_ECM"/>
</dbReference>
<dbReference type="SMART" id="SM00180">
    <property type="entry name" value="EGF_Lam"/>
    <property type="match status" value="9"/>
</dbReference>
<dbReference type="SUPFAM" id="SSF57196">
    <property type="entry name" value="EGF/Laminin"/>
    <property type="match status" value="8"/>
</dbReference>
<dbReference type="InterPro" id="IPR000742">
    <property type="entry name" value="EGF"/>
</dbReference>
<evidence type="ECO:0000256" key="1">
    <source>
        <dbReference type="ARBA" id="ARBA00022729"/>
    </source>
</evidence>
<dbReference type="GO" id="GO:0009887">
    <property type="term" value="P:animal organ morphogenesis"/>
    <property type="evidence" value="ECO:0007669"/>
    <property type="project" value="TreeGrafter"/>
</dbReference>
<evidence type="ECO:0000313" key="10">
    <source>
        <dbReference type="Proteomes" id="UP000515135"/>
    </source>
</evidence>
<proteinExistence type="predicted"/>
<dbReference type="PRINTS" id="PR00261">
    <property type="entry name" value="LDLRECEPTOR"/>
</dbReference>
<feature type="signal peptide" evidence="8">
    <location>
        <begin position="1"/>
        <end position="19"/>
    </location>
</feature>
<dbReference type="InterPro" id="IPR036055">
    <property type="entry name" value="LDL_receptor-like_sf"/>
</dbReference>
<dbReference type="InterPro" id="IPR002049">
    <property type="entry name" value="LE_dom"/>
</dbReference>
<dbReference type="PANTHER" id="PTHR10574:SF444">
    <property type="entry name" value="BASEMENT MEMBRANE-SPECIFIC HEPARAN SULFATE PROTEOGLYCAN CORE PROTEIN"/>
    <property type="match status" value="1"/>
</dbReference>
<dbReference type="SUPFAM" id="SSF57424">
    <property type="entry name" value="LDL receptor-like module"/>
    <property type="match status" value="2"/>
</dbReference>
<feature type="disulfide bond" evidence="7">
    <location>
        <begin position="327"/>
        <end position="336"/>
    </location>
</feature>
<keyword evidence="5 7" id="KW-0424">Laminin EGF-like domain</keyword>
<keyword evidence="1 8" id="KW-0732">Signal</keyword>
<feature type="domain" description="Laminin EGF-like" evidence="9">
    <location>
        <begin position="206"/>
        <end position="253"/>
    </location>
</feature>
<dbReference type="PROSITE" id="PS01248">
    <property type="entry name" value="EGF_LAM_1"/>
    <property type="match status" value="3"/>
</dbReference>
<dbReference type="PROSITE" id="PS50027">
    <property type="entry name" value="EGF_LAM_2"/>
    <property type="match status" value="7"/>
</dbReference>
<feature type="disulfide bond" evidence="6">
    <location>
        <begin position="62"/>
        <end position="74"/>
    </location>
</feature>
<evidence type="ECO:0000259" key="9">
    <source>
        <dbReference type="PROSITE" id="PS50027"/>
    </source>
</evidence>
<evidence type="ECO:0000256" key="6">
    <source>
        <dbReference type="PROSITE-ProRule" id="PRU00124"/>
    </source>
</evidence>
<feature type="domain" description="Laminin EGF-like" evidence="9">
    <location>
        <begin position="467"/>
        <end position="514"/>
    </location>
</feature>
<feature type="domain" description="Laminin EGF-like" evidence="9">
    <location>
        <begin position="305"/>
        <end position="354"/>
    </location>
</feature>
<feature type="disulfide bond" evidence="6">
    <location>
        <begin position="69"/>
        <end position="87"/>
    </location>
</feature>
<dbReference type="Pfam" id="PF00057">
    <property type="entry name" value="Ldl_recept_a"/>
    <property type="match status" value="2"/>
</dbReference>
<dbReference type="FunFam" id="4.10.400.10:FF:000313">
    <property type="entry name" value="Uncharacterized protein"/>
    <property type="match status" value="1"/>
</dbReference>
<dbReference type="InterPro" id="IPR056863">
    <property type="entry name" value="LMN_ATRN_NET-like_EGF"/>
</dbReference>
<dbReference type="SMART" id="SM00192">
    <property type="entry name" value="LDLa"/>
    <property type="match status" value="2"/>
</dbReference>
<dbReference type="Pfam" id="PF24973">
    <property type="entry name" value="EGF_LMN_ATRN"/>
    <property type="match status" value="8"/>
</dbReference>
<evidence type="ECO:0000256" key="5">
    <source>
        <dbReference type="ARBA" id="ARBA00023292"/>
    </source>
</evidence>
<accession>A0A6P4YCS3</accession>
<dbReference type="PROSITE" id="PS01209">
    <property type="entry name" value="LDLRA_1"/>
    <property type="match status" value="1"/>
</dbReference>
<evidence type="ECO:0000256" key="7">
    <source>
        <dbReference type="PROSITE-ProRule" id="PRU00460"/>
    </source>
</evidence>
<feature type="disulfide bond" evidence="6">
    <location>
        <begin position="30"/>
        <end position="48"/>
    </location>
</feature>
<protein>
    <submittedName>
        <fullName evidence="11">Basement membrane-specific heparan sulfate proteoglycan core protein-like isoform X1</fullName>
    </submittedName>
</protein>
<reference evidence="11" key="1">
    <citation type="submission" date="2025-08" db="UniProtKB">
        <authorList>
            <consortium name="RefSeq"/>
        </authorList>
    </citation>
    <scope>IDENTIFICATION</scope>
    <source>
        <tissue evidence="11">Gonad</tissue>
    </source>
</reference>
<keyword evidence="4" id="KW-0325">Glycoprotein</keyword>
<dbReference type="InterPro" id="IPR002172">
    <property type="entry name" value="LDrepeatLR_classA_rpt"/>
</dbReference>
<gene>
    <name evidence="11" type="primary">LOC109471920</name>
</gene>
<feature type="disulfide bond" evidence="7">
    <location>
        <begin position="433"/>
        <end position="442"/>
    </location>
</feature>
<feature type="domain" description="Laminin EGF-like" evidence="9">
    <location>
        <begin position="254"/>
        <end position="303"/>
    </location>
</feature>
<dbReference type="InterPro" id="IPR017949">
    <property type="entry name" value="Thaumatin_CS"/>
</dbReference>
<evidence type="ECO:0000256" key="8">
    <source>
        <dbReference type="SAM" id="SignalP"/>
    </source>
</evidence>
<feature type="disulfide bond" evidence="7">
    <location>
        <begin position="382"/>
        <end position="391"/>
    </location>
</feature>
<keyword evidence="2" id="KW-0677">Repeat</keyword>
<dbReference type="Pfam" id="PF00053">
    <property type="entry name" value="EGF_laminin"/>
    <property type="match status" value="1"/>
</dbReference>
<dbReference type="Proteomes" id="UP000515135">
    <property type="component" value="Unplaced"/>
</dbReference>
<evidence type="ECO:0000313" key="11">
    <source>
        <dbReference type="RefSeq" id="XP_019626965.1"/>
    </source>
</evidence>
<evidence type="ECO:0000256" key="2">
    <source>
        <dbReference type="ARBA" id="ARBA00022737"/>
    </source>
</evidence>
<dbReference type="RefSeq" id="XP_019626965.1">
    <property type="nucleotide sequence ID" value="XM_019771406.1"/>
</dbReference>
<feature type="domain" description="Laminin EGF-like" evidence="9">
    <location>
        <begin position="149"/>
        <end position="197"/>
    </location>
</feature>
<dbReference type="AlphaFoldDB" id="A0A6P4YCS3"/>
<evidence type="ECO:0000256" key="3">
    <source>
        <dbReference type="ARBA" id="ARBA00023157"/>
    </source>
</evidence>
<feature type="disulfide bond" evidence="6">
    <location>
        <begin position="81"/>
        <end position="96"/>
    </location>
</feature>
<dbReference type="Gene3D" id="2.10.25.10">
    <property type="entry name" value="Laminin"/>
    <property type="match status" value="8"/>
</dbReference>
<dbReference type="InterPro" id="IPR023415">
    <property type="entry name" value="LDLR_class-A_CS"/>
</dbReference>
<dbReference type="FunFam" id="2.10.25.10:FF:000542">
    <property type="entry name" value="Laminin-like protein epi-1"/>
    <property type="match status" value="1"/>
</dbReference>
<dbReference type="PANTHER" id="PTHR10574">
    <property type="entry name" value="NETRIN/LAMININ-RELATED"/>
    <property type="match status" value="1"/>
</dbReference>
<feature type="domain" description="Laminin EGF-like" evidence="9">
    <location>
        <begin position="415"/>
        <end position="463"/>
    </location>
</feature>
<feature type="disulfide bond" evidence="7">
    <location>
        <begin position="225"/>
        <end position="234"/>
    </location>
</feature>
<feature type="disulfide bond" evidence="7">
    <location>
        <begin position="237"/>
        <end position="251"/>
    </location>
</feature>
<name>A0A6P4YCS3_BRABE</name>
<sequence>MTLLWAVLSLACLAVQVAAQPCDPATEFECASGGCIAKARRCNRIFECLDFSDEDYCPIAKCKPGEFQCATGDCVHGVLRCNGSPDCPDKSDESGCVKILCHGHSFIYNSVTRTCLSCQHNTQGRNCDTCKPGFYGNAKIGSKNDCKQCSCNGHSTTCDITGKCTNCGHNTEGEKCEKCRPGFRGDATKGTPTDCKSSSTGPTKTCNTCNGHSTTCDATGKCVNCQDNTEGAQCEKCAKGWWGVATSGGKCLKCICNNHADDCEKAGGKCLNCKDNTQGFFCNQCATGFVGTATDGKKDSCKAANCDVLCYKHSTTCNVNTGKCTNCKDNTEGDRCDKCKTGFTGNPTTGVCTAGAKPTNCATLCYGHSTTCNVPAGTCSNCQHNTEGPRCQTCKPGYTGDATKGPTGCKSCLDNCNKHSSTCDKSTGVCTNCQHQTTGSKCEKCIAGYTGDPTKGTSTDCKPTAGCPCNKHSSTCPGGVCKNCQHHTTGKYCETCDTGYYGKATGGTPNDCKKCPCSPRSTMCILLPGQSAPTCMGCKDGYAGSNCNQCDASNGFKPIGGGPTVAGGCCAKGTNVCPATPVTG</sequence>
<dbReference type="GO" id="GO:0009888">
    <property type="term" value="P:tissue development"/>
    <property type="evidence" value="ECO:0007669"/>
    <property type="project" value="TreeGrafter"/>
</dbReference>